<keyword evidence="1" id="KW-1133">Transmembrane helix</keyword>
<name>A0A3G8WM56_9FLAO</name>
<feature type="transmembrane region" description="Helical" evidence="1">
    <location>
        <begin position="60"/>
        <end position="80"/>
    </location>
</feature>
<dbReference type="Pfam" id="PF13239">
    <property type="entry name" value="2TM"/>
    <property type="match status" value="1"/>
</dbReference>
<evidence type="ECO:0000256" key="1">
    <source>
        <dbReference type="SAM" id="Phobius"/>
    </source>
</evidence>
<reference evidence="4" key="1">
    <citation type="submission" date="2018-11" db="EMBL/GenBank/DDBJ databases">
        <title>Proposal to divide the Flavobacteriaceae and reorganize its genera based on Amino Acid Identity values calculated from whole genome sequences.</title>
        <authorList>
            <person name="Nicholson A.C."/>
            <person name="Gulvik C.A."/>
            <person name="Whitney A.M."/>
            <person name="Humrighouse B.W."/>
            <person name="Bell M."/>
            <person name="Holmes B."/>
            <person name="Steigerwalt A.B."/>
            <person name="Villarma A."/>
            <person name="Sheth M."/>
            <person name="Batra D."/>
            <person name="Pryor J."/>
            <person name="Bernardet J.-F."/>
            <person name="Hugo C."/>
            <person name="Kampfer P."/>
            <person name="Newman J.D."/>
            <person name="McQuiston J.R."/>
        </authorList>
    </citation>
    <scope>NUCLEOTIDE SEQUENCE [LARGE SCALE GENOMIC DNA]</scope>
    <source>
        <strain evidence="4">H4753</strain>
    </source>
</reference>
<keyword evidence="1" id="KW-0812">Transmembrane</keyword>
<dbReference type="AlphaFoldDB" id="A0A3G8WM56"/>
<protein>
    <recommendedName>
        <fullName evidence="2">2TM domain-containing protein</fullName>
    </recommendedName>
</protein>
<dbReference type="InterPro" id="IPR025698">
    <property type="entry name" value="2TM_dom"/>
</dbReference>
<evidence type="ECO:0000313" key="4">
    <source>
        <dbReference type="Proteomes" id="UP000282297"/>
    </source>
</evidence>
<feature type="transmembrane region" description="Helical" evidence="1">
    <location>
        <begin position="29"/>
        <end position="48"/>
    </location>
</feature>
<organism evidence="3 4">
    <name type="scientific">Chryseobacterium taklimakanense</name>
    <dbReference type="NCBI Taxonomy" id="536441"/>
    <lineage>
        <taxon>Bacteria</taxon>
        <taxon>Pseudomonadati</taxon>
        <taxon>Bacteroidota</taxon>
        <taxon>Flavobacteriia</taxon>
        <taxon>Flavobacteriales</taxon>
        <taxon>Weeksellaceae</taxon>
        <taxon>Chryseobacterium group</taxon>
        <taxon>Chryseobacterium</taxon>
    </lineage>
</organism>
<sequence length="103" mass="12657">MEINMENKQKHEEMLYKKAQKRVKEISNFYWFVAGYIIVAIVLLFRDYSKNIFNFNTEYIVYMLILQGIFLLGYGIYLFVPRLHNWEERKTRQLMEKYKNNGK</sequence>
<dbReference type="Proteomes" id="UP000282297">
    <property type="component" value="Chromosome"/>
</dbReference>
<proteinExistence type="predicted"/>
<accession>A0A3G8WM56</accession>
<evidence type="ECO:0000259" key="2">
    <source>
        <dbReference type="Pfam" id="PF13239"/>
    </source>
</evidence>
<evidence type="ECO:0000313" key="3">
    <source>
        <dbReference type="EMBL" id="AZI21328.1"/>
    </source>
</evidence>
<dbReference type="EMBL" id="CP034171">
    <property type="protein sequence ID" value="AZI21328.1"/>
    <property type="molecule type" value="Genomic_DNA"/>
</dbReference>
<gene>
    <name evidence="3" type="ORF">EIH08_12075</name>
</gene>
<keyword evidence="1" id="KW-0472">Membrane</keyword>
<feature type="domain" description="2TM" evidence="2">
    <location>
        <begin position="17"/>
        <end position="96"/>
    </location>
</feature>